<dbReference type="EMBL" id="LAZR01035293">
    <property type="protein sequence ID" value="KKL27900.1"/>
    <property type="molecule type" value="Genomic_DNA"/>
</dbReference>
<gene>
    <name evidence="1" type="ORF">LCGC14_2380530</name>
</gene>
<proteinExistence type="predicted"/>
<protein>
    <submittedName>
        <fullName evidence="1">Uncharacterized protein</fullName>
    </submittedName>
</protein>
<accession>A0A0F9C122</accession>
<evidence type="ECO:0000313" key="1">
    <source>
        <dbReference type="EMBL" id="KKL27900.1"/>
    </source>
</evidence>
<reference evidence="1" key="1">
    <citation type="journal article" date="2015" name="Nature">
        <title>Complex archaea that bridge the gap between prokaryotes and eukaryotes.</title>
        <authorList>
            <person name="Spang A."/>
            <person name="Saw J.H."/>
            <person name="Jorgensen S.L."/>
            <person name="Zaremba-Niedzwiedzka K."/>
            <person name="Martijn J."/>
            <person name="Lind A.E."/>
            <person name="van Eijk R."/>
            <person name="Schleper C."/>
            <person name="Guy L."/>
            <person name="Ettema T.J."/>
        </authorList>
    </citation>
    <scope>NUCLEOTIDE SEQUENCE</scope>
</reference>
<name>A0A0F9C122_9ZZZZ</name>
<comment type="caution">
    <text evidence="1">The sequence shown here is derived from an EMBL/GenBank/DDBJ whole genome shotgun (WGS) entry which is preliminary data.</text>
</comment>
<sequence length="98" mass="11083">MFTQGKWEIDDYGDRWIIVPEDRTRVILAIGQVAPSDKANAERICLCVNLHDELVEALQHVLKQVNDIDAPWWMTNPDRGGIDEELIKQALQAAGVKS</sequence>
<organism evidence="1">
    <name type="scientific">marine sediment metagenome</name>
    <dbReference type="NCBI Taxonomy" id="412755"/>
    <lineage>
        <taxon>unclassified sequences</taxon>
        <taxon>metagenomes</taxon>
        <taxon>ecological metagenomes</taxon>
    </lineage>
</organism>
<dbReference type="AlphaFoldDB" id="A0A0F9C122"/>